<sequence>MINMQIPPFTLERQFKEIGSDIEDAVLKVLKGGQYVGGHEISRFEENFASLIGVNHAIGCNSGTDALILALRALDIGEGDEVITSSFSFFATAEAISAVGANPVLVDINPTNYLINIDLIEREINSNTKAIMPVHLFGNAVNMKSIKVLAKKYDLKIIEDCAQATCTLWGNSKVGSIGDIGCFSFFPTKNLGAAGDGGAVTTSDYNIARKVRELAVHGSPKRYHHTQIGYNSRLDTLQAAVLNIKLKSLSKWISNRQKIANNYFELLEENSFLHFPMIDFDSISHSWNQFVIRLKNYNYDINNNYSNLFETDFNKNNSLRNLLKLRLSEKGINSIIYYPIPIHAQIAYKNINFSREKLINTEIVCTEVLSLPMYPEISYEEQVYVSKNFNIILKKCIDELQICA</sequence>
<dbReference type="Proteomes" id="UP000001589">
    <property type="component" value="Chromosome"/>
</dbReference>
<dbReference type="InterPro" id="IPR015424">
    <property type="entry name" value="PyrdxlP-dep_Trfase"/>
</dbReference>
<dbReference type="KEGG" id="pmc:P9515_03171"/>
<evidence type="ECO:0000313" key="6">
    <source>
        <dbReference type="EMBL" id="ABM71526.1"/>
    </source>
</evidence>
<proteinExistence type="inferred from homology"/>
<feature type="active site" description="Proton acceptor" evidence="3">
    <location>
        <position position="189"/>
    </location>
</feature>
<dbReference type="PANTHER" id="PTHR30244:SF36">
    <property type="entry name" value="3-OXO-GLUCOSE-6-PHOSPHATE:GLUTAMATE AMINOTRANSFERASE"/>
    <property type="match status" value="1"/>
</dbReference>
<evidence type="ECO:0000256" key="5">
    <source>
        <dbReference type="RuleBase" id="RU004508"/>
    </source>
</evidence>
<evidence type="ECO:0000256" key="2">
    <source>
        <dbReference type="ARBA" id="ARBA00037999"/>
    </source>
</evidence>
<dbReference type="STRING" id="167542.P9515_03171"/>
<evidence type="ECO:0000256" key="1">
    <source>
        <dbReference type="ARBA" id="ARBA00022898"/>
    </source>
</evidence>
<dbReference type="GO" id="GO:0000271">
    <property type="term" value="P:polysaccharide biosynthetic process"/>
    <property type="evidence" value="ECO:0007669"/>
    <property type="project" value="TreeGrafter"/>
</dbReference>
<dbReference type="InterPro" id="IPR015421">
    <property type="entry name" value="PyrdxlP-dep_Trfase_major"/>
</dbReference>
<gene>
    <name evidence="6" type="primary">degT</name>
    <name evidence="6" type="ordered locus">P9515_03171</name>
</gene>
<reference evidence="6 7" key="1">
    <citation type="journal article" date="2007" name="PLoS Genet.">
        <title>Patterns and implications of gene gain and loss in the evolution of Prochlorococcus.</title>
        <authorList>
            <person name="Kettler G.C."/>
            <person name="Martiny A.C."/>
            <person name="Huang K."/>
            <person name="Zucker J."/>
            <person name="Coleman M.L."/>
            <person name="Rodrigue S."/>
            <person name="Chen F."/>
            <person name="Lapidus A."/>
            <person name="Ferriera S."/>
            <person name="Johnson J."/>
            <person name="Steglich C."/>
            <person name="Church G.M."/>
            <person name="Richardson P."/>
            <person name="Chisholm S.W."/>
        </authorList>
    </citation>
    <scope>NUCLEOTIDE SEQUENCE [LARGE SCALE GENOMIC DNA]</scope>
    <source>
        <strain evidence="6 7">MIT 9515</strain>
    </source>
</reference>
<dbReference type="FunFam" id="3.40.640.10:FF:000089">
    <property type="entry name" value="Aminotransferase, DegT/DnrJ/EryC1/StrS family"/>
    <property type="match status" value="1"/>
</dbReference>
<dbReference type="EMBL" id="CP000552">
    <property type="protein sequence ID" value="ABM71526.1"/>
    <property type="molecule type" value="Genomic_DNA"/>
</dbReference>
<dbReference type="InterPro" id="IPR000653">
    <property type="entry name" value="DegT/StrS_aminotransferase"/>
</dbReference>
<dbReference type="AlphaFoldDB" id="A2BUR5"/>
<protein>
    <submittedName>
        <fullName evidence="6">Putative pleiotropic regulatory protein</fullName>
    </submittedName>
</protein>
<evidence type="ECO:0000256" key="4">
    <source>
        <dbReference type="PIRSR" id="PIRSR000390-2"/>
    </source>
</evidence>
<dbReference type="InterPro" id="IPR015422">
    <property type="entry name" value="PyrdxlP-dep_Trfase_small"/>
</dbReference>
<dbReference type="PANTHER" id="PTHR30244">
    <property type="entry name" value="TRANSAMINASE"/>
    <property type="match status" value="1"/>
</dbReference>
<accession>A2BUR5</accession>
<dbReference type="GO" id="GO:0008483">
    <property type="term" value="F:transaminase activity"/>
    <property type="evidence" value="ECO:0007669"/>
    <property type="project" value="TreeGrafter"/>
</dbReference>
<dbReference type="Pfam" id="PF01041">
    <property type="entry name" value="DegT_DnrJ_EryC1"/>
    <property type="match status" value="1"/>
</dbReference>
<dbReference type="PIRSF" id="PIRSF000390">
    <property type="entry name" value="PLP_StrS"/>
    <property type="match status" value="1"/>
</dbReference>
<keyword evidence="1 4" id="KW-0663">Pyridoxal phosphate</keyword>
<dbReference type="GO" id="GO:0030170">
    <property type="term" value="F:pyridoxal phosphate binding"/>
    <property type="evidence" value="ECO:0007669"/>
    <property type="project" value="UniProtKB-ARBA"/>
</dbReference>
<evidence type="ECO:0000313" key="7">
    <source>
        <dbReference type="Proteomes" id="UP000001589"/>
    </source>
</evidence>
<evidence type="ECO:0000256" key="3">
    <source>
        <dbReference type="PIRSR" id="PIRSR000390-1"/>
    </source>
</evidence>
<comment type="similarity">
    <text evidence="2 5">Belongs to the DegT/DnrJ/EryC1 family.</text>
</comment>
<dbReference type="eggNOG" id="COG0399">
    <property type="taxonomic scope" value="Bacteria"/>
</dbReference>
<dbReference type="SUPFAM" id="SSF53383">
    <property type="entry name" value="PLP-dependent transferases"/>
    <property type="match status" value="1"/>
</dbReference>
<dbReference type="Gene3D" id="3.90.1150.10">
    <property type="entry name" value="Aspartate Aminotransferase, domain 1"/>
    <property type="match status" value="1"/>
</dbReference>
<organism evidence="6 7">
    <name type="scientific">Prochlorococcus marinus (strain MIT 9515)</name>
    <dbReference type="NCBI Taxonomy" id="167542"/>
    <lineage>
        <taxon>Bacteria</taxon>
        <taxon>Bacillati</taxon>
        <taxon>Cyanobacteriota</taxon>
        <taxon>Cyanophyceae</taxon>
        <taxon>Synechococcales</taxon>
        <taxon>Prochlorococcaceae</taxon>
        <taxon>Prochlorococcus</taxon>
    </lineage>
</organism>
<dbReference type="CDD" id="cd00616">
    <property type="entry name" value="AHBA_syn"/>
    <property type="match status" value="1"/>
</dbReference>
<name>A2BUR5_PROM5</name>
<dbReference type="Gene3D" id="3.40.640.10">
    <property type="entry name" value="Type I PLP-dependent aspartate aminotransferase-like (Major domain)"/>
    <property type="match status" value="1"/>
</dbReference>
<feature type="modified residue" description="N6-(pyridoxal phosphate)lysine" evidence="4">
    <location>
        <position position="189"/>
    </location>
</feature>
<dbReference type="HOGENOM" id="CLU_033332_6_0_3"/>